<dbReference type="PANTHER" id="PTHR47584:SF14">
    <property type="entry name" value="L10-INTERACTING MYB DOMAIN-CONTAINING PROTEIN-LIKE"/>
    <property type="match status" value="1"/>
</dbReference>
<feature type="compositionally biased region" description="Polar residues" evidence="1">
    <location>
        <begin position="149"/>
        <end position="171"/>
    </location>
</feature>
<dbReference type="AlphaFoldDB" id="A0A7J0G7D5"/>
<dbReference type="InterPro" id="IPR045026">
    <property type="entry name" value="LIMYB"/>
</dbReference>
<proteinExistence type="predicted"/>
<name>A0A7J0G7D5_9ERIC</name>
<feature type="region of interest" description="Disordered" evidence="1">
    <location>
        <begin position="141"/>
        <end position="171"/>
    </location>
</feature>
<gene>
    <name evidence="2" type="ORF">Acr_18g0008610</name>
</gene>
<reference evidence="2 3" key="1">
    <citation type="submission" date="2019-07" db="EMBL/GenBank/DDBJ databases">
        <title>De Novo Assembly of kiwifruit Actinidia rufa.</title>
        <authorList>
            <person name="Sugita-Konishi S."/>
            <person name="Sato K."/>
            <person name="Mori E."/>
            <person name="Abe Y."/>
            <person name="Kisaki G."/>
            <person name="Hamano K."/>
            <person name="Suezawa K."/>
            <person name="Otani M."/>
            <person name="Fukuda T."/>
            <person name="Manabe T."/>
            <person name="Gomi K."/>
            <person name="Tabuchi M."/>
            <person name="Akimitsu K."/>
            <person name="Kataoka I."/>
        </authorList>
    </citation>
    <scope>NUCLEOTIDE SEQUENCE [LARGE SCALE GENOMIC DNA]</scope>
    <source>
        <strain evidence="3">cv. Fuchu</strain>
    </source>
</reference>
<dbReference type="EMBL" id="BJWL01000018">
    <property type="protein sequence ID" value="GFZ06691.1"/>
    <property type="molecule type" value="Genomic_DNA"/>
</dbReference>
<dbReference type="PANTHER" id="PTHR47584">
    <property type="match status" value="1"/>
</dbReference>
<evidence type="ECO:0000313" key="2">
    <source>
        <dbReference type="EMBL" id="GFZ06691.1"/>
    </source>
</evidence>
<organism evidence="2 3">
    <name type="scientific">Actinidia rufa</name>
    <dbReference type="NCBI Taxonomy" id="165716"/>
    <lineage>
        <taxon>Eukaryota</taxon>
        <taxon>Viridiplantae</taxon>
        <taxon>Streptophyta</taxon>
        <taxon>Embryophyta</taxon>
        <taxon>Tracheophyta</taxon>
        <taxon>Spermatophyta</taxon>
        <taxon>Magnoliopsida</taxon>
        <taxon>eudicotyledons</taxon>
        <taxon>Gunneridae</taxon>
        <taxon>Pentapetalae</taxon>
        <taxon>asterids</taxon>
        <taxon>Ericales</taxon>
        <taxon>Actinidiaceae</taxon>
        <taxon>Actinidia</taxon>
    </lineage>
</organism>
<protein>
    <submittedName>
        <fullName evidence="2">Uncharacterized protein</fullName>
    </submittedName>
</protein>
<keyword evidence="3" id="KW-1185">Reference proteome</keyword>
<dbReference type="Proteomes" id="UP000585474">
    <property type="component" value="Unassembled WGS sequence"/>
</dbReference>
<evidence type="ECO:0000313" key="3">
    <source>
        <dbReference type="Proteomes" id="UP000585474"/>
    </source>
</evidence>
<comment type="caution">
    <text evidence="2">The sequence shown here is derived from an EMBL/GenBank/DDBJ whole genome shotgun (WGS) entry which is preliminary data.</text>
</comment>
<evidence type="ECO:0000256" key="1">
    <source>
        <dbReference type="SAM" id="MobiDB-lite"/>
    </source>
</evidence>
<dbReference type="OrthoDB" id="1434162at2759"/>
<accession>A0A7J0G7D5</accession>
<sequence length="171" mass="19093">MLYKVNDKAKKFRKKGFPHYAATLRILRDTTATGSNAYALPNPLQEQIVLTLNTSGKRRKMLRVWNRRKVDLLKAKHKARASSVSVSSEDHGDSLALFQECTMATLNAMEDLDGPSYVKALKLLKDDPSWRHKNEDMVVEAEGPDIGRGNSTHNSQQIDTRSGQLGLASNV</sequence>